<sequence length="602" mass="65213">MAYDEDLIFNIKMDQKDFETGIKKLGSVAGKALKTVETATVSAGTALLRMGIAATKVGMDFEAGAGELAETLNDNLKGKIESLKSALEELGISVYKGFDNPLKDVVETLTGYVERLTNVLNFNENLQDSMEELGVRAEYFGDGLESIPKGFEGAVQVLGEIFADMISKVAEYAPTLLQAAGNMLMSFIQGIRENLPNIVESALSIVQTLITTVLELLPEIITLGAELLISLITGIAEILPDLITQIIDAVIMVADIIIDNLPLLIDAGIQLMMALVEGIIENLPKLIEEVPRIINEFYNAISEQLPQILKMGIKILLELIKGLIDSIPTLIENIPAIIMAIENAFTLYDWWNLGKGVITKLKDGLVSMVENLGSSAKGLADNAIQAIKDVFWDAPKIGKGLVEHLITGVQILVESLVTTAKGMGIKVISSIKDVFGGAKDIGNNLVQGIWNGINNAKDWVLGKIEGFGNSIMKSIKSIFGIKSPSTVMRDEVGKNLTLGIGVGIEKGMPELERDVDNELSKLTRKMKAMVDFESSSIGNKIIAGSEKNGVERIVENHDDSDNSTTITGNTFVIRQESDIEKVAQELDRLRKRKGRGMGVATI</sequence>
<dbReference type="PANTHER" id="PTHR37813">
    <property type="entry name" value="FELS-2 PROPHAGE PROTEIN"/>
    <property type="match status" value="1"/>
</dbReference>
<dbReference type="InterPro" id="IPR016024">
    <property type="entry name" value="ARM-type_fold"/>
</dbReference>
<dbReference type="SUPFAM" id="SSF48371">
    <property type="entry name" value="ARM repeat"/>
    <property type="match status" value="1"/>
</dbReference>
<keyword evidence="2" id="KW-1185">Reference proteome</keyword>
<evidence type="ECO:0000313" key="2">
    <source>
        <dbReference type="Proteomes" id="UP001205748"/>
    </source>
</evidence>
<organism evidence="1 2">
    <name type="scientific">Irregularibacter muris</name>
    <dbReference type="NCBI Taxonomy" id="1796619"/>
    <lineage>
        <taxon>Bacteria</taxon>
        <taxon>Bacillati</taxon>
        <taxon>Bacillota</taxon>
        <taxon>Clostridia</taxon>
        <taxon>Eubacteriales</taxon>
        <taxon>Eubacteriaceae</taxon>
        <taxon>Irregularibacter</taxon>
    </lineage>
</organism>
<evidence type="ECO:0000313" key="1">
    <source>
        <dbReference type="EMBL" id="MCR1897817.1"/>
    </source>
</evidence>
<reference evidence="1" key="1">
    <citation type="submission" date="2022-07" db="EMBL/GenBank/DDBJ databases">
        <title>Enhanced cultured diversity of the mouse gut microbiota enables custom-made synthetic communities.</title>
        <authorList>
            <person name="Afrizal A."/>
        </authorList>
    </citation>
    <scope>NUCLEOTIDE SEQUENCE</scope>
    <source>
        <strain evidence="1">DSM 28593</strain>
    </source>
</reference>
<dbReference type="Proteomes" id="UP001205748">
    <property type="component" value="Unassembled WGS sequence"/>
</dbReference>
<comment type="caution">
    <text evidence="1">The sequence shown here is derived from an EMBL/GenBank/DDBJ whole genome shotgun (WGS) entry which is preliminary data.</text>
</comment>
<accession>A0AAE3HE78</accession>
<gene>
    <name evidence="1" type="ORF">NSA47_02290</name>
</gene>
<dbReference type="AlphaFoldDB" id="A0AAE3HE78"/>
<evidence type="ECO:0008006" key="3">
    <source>
        <dbReference type="Google" id="ProtNLM"/>
    </source>
</evidence>
<proteinExistence type="predicted"/>
<protein>
    <recommendedName>
        <fullName evidence="3">Phage tail protein</fullName>
    </recommendedName>
</protein>
<dbReference type="PANTHER" id="PTHR37813:SF1">
    <property type="entry name" value="FELS-2 PROPHAGE PROTEIN"/>
    <property type="match status" value="1"/>
</dbReference>
<name>A0AAE3HE78_9FIRM</name>
<dbReference type="RefSeq" id="WP_257529265.1">
    <property type="nucleotide sequence ID" value="NZ_JANKAS010000002.1"/>
</dbReference>
<dbReference type="EMBL" id="JANKAS010000002">
    <property type="protein sequence ID" value="MCR1897817.1"/>
    <property type="molecule type" value="Genomic_DNA"/>
</dbReference>